<evidence type="ECO:0008006" key="7">
    <source>
        <dbReference type="Google" id="ProtNLM"/>
    </source>
</evidence>
<dbReference type="InterPro" id="IPR025398">
    <property type="entry name" value="DUF4371"/>
</dbReference>
<dbReference type="Proteomes" id="UP000663842">
    <property type="component" value="Unassembled WGS sequence"/>
</dbReference>
<dbReference type="InterPro" id="IPR052958">
    <property type="entry name" value="IFN-induced_PKR_regulator"/>
</dbReference>
<dbReference type="PANTHER" id="PTHR46289:SF17">
    <property type="entry name" value="HAT C-TERMINAL DIMERISATION DOMAIN-CONTAINING PROTEIN"/>
    <property type="match status" value="1"/>
</dbReference>
<organism evidence="4 6">
    <name type="scientific">Rotaria magnacalcarata</name>
    <dbReference type="NCBI Taxonomy" id="392030"/>
    <lineage>
        <taxon>Eukaryota</taxon>
        <taxon>Metazoa</taxon>
        <taxon>Spiralia</taxon>
        <taxon>Gnathifera</taxon>
        <taxon>Rotifera</taxon>
        <taxon>Eurotatoria</taxon>
        <taxon>Bdelloidea</taxon>
        <taxon>Philodinida</taxon>
        <taxon>Philodinidae</taxon>
        <taxon>Rotaria</taxon>
    </lineage>
</organism>
<dbReference type="Pfam" id="PF05699">
    <property type="entry name" value="Dimer_Tnp_hAT"/>
    <property type="match status" value="1"/>
</dbReference>
<name>A0A819PUM0_9BILA</name>
<comment type="caution">
    <text evidence="4">The sequence shown here is derived from an EMBL/GenBank/DDBJ whole genome shotgun (WGS) entry which is preliminary data.</text>
</comment>
<protein>
    <recommendedName>
        <fullName evidence="7">Repressor of the inhibitor of the protein kinase</fullName>
    </recommendedName>
</protein>
<feature type="domain" description="DUF4371" evidence="2">
    <location>
        <begin position="123"/>
        <end position="285"/>
    </location>
</feature>
<dbReference type="AlphaFoldDB" id="A0A819PUM0"/>
<dbReference type="InterPro" id="IPR012337">
    <property type="entry name" value="RNaseH-like_sf"/>
</dbReference>
<dbReference type="EMBL" id="CAJOBF010003614">
    <property type="protein sequence ID" value="CAF4100114.1"/>
    <property type="molecule type" value="Genomic_DNA"/>
</dbReference>
<dbReference type="InterPro" id="IPR008906">
    <property type="entry name" value="HATC_C_dom"/>
</dbReference>
<evidence type="ECO:0000259" key="2">
    <source>
        <dbReference type="Pfam" id="PF14291"/>
    </source>
</evidence>
<reference evidence="4" key="1">
    <citation type="submission" date="2021-02" db="EMBL/GenBank/DDBJ databases">
        <authorList>
            <person name="Nowell W R."/>
        </authorList>
    </citation>
    <scope>NUCLEOTIDE SEQUENCE</scope>
</reference>
<dbReference type="PANTHER" id="PTHR46289">
    <property type="entry name" value="52 KDA REPRESSOR OF THE INHIBITOR OF THE PROTEIN KINASE-LIKE PROTEIN-RELATED"/>
    <property type="match status" value="1"/>
</dbReference>
<dbReference type="GO" id="GO:0046983">
    <property type="term" value="F:protein dimerization activity"/>
    <property type="evidence" value="ECO:0007669"/>
    <property type="project" value="InterPro"/>
</dbReference>
<proteinExistence type="predicted"/>
<dbReference type="Proteomes" id="UP000663866">
    <property type="component" value="Unassembled WGS sequence"/>
</dbReference>
<dbReference type="Pfam" id="PF14291">
    <property type="entry name" value="DUF4371"/>
    <property type="match status" value="1"/>
</dbReference>
<evidence type="ECO:0000313" key="4">
    <source>
        <dbReference type="EMBL" id="CAF4023555.1"/>
    </source>
</evidence>
<accession>A0A819PUM0</accession>
<dbReference type="Proteomes" id="UP000663887">
    <property type="component" value="Unassembled WGS sequence"/>
</dbReference>
<dbReference type="SUPFAM" id="SSF53098">
    <property type="entry name" value="Ribonuclease H-like"/>
    <property type="match status" value="1"/>
</dbReference>
<evidence type="ECO:0000313" key="6">
    <source>
        <dbReference type="Proteomes" id="UP000663866"/>
    </source>
</evidence>
<keyword evidence="6" id="KW-1185">Reference proteome</keyword>
<dbReference type="EMBL" id="CAJOBG010002707">
    <property type="protein sequence ID" value="CAF4023555.1"/>
    <property type="molecule type" value="Genomic_DNA"/>
</dbReference>
<evidence type="ECO:0000259" key="1">
    <source>
        <dbReference type="Pfam" id="PF05699"/>
    </source>
</evidence>
<evidence type="ECO:0000313" key="5">
    <source>
        <dbReference type="EMBL" id="CAF4100114.1"/>
    </source>
</evidence>
<sequence length="691" mass="78961">MSGDKRKQGPLDAFVTVTKKPLITSSSSEQTERDQPAIVSLEVAQPIRAESEETEHNVSSDLATARATNFIHTFENPSSSIDYQLDRNRIEIIERNKSILLSIIKVVITCARQNIALRGHRGEDIVSIREHIDAVETSSGSNFISRLKQRIDAGDHLLQSHLEKGPRNSTYISPSTQNEIIELIYEHILSSILGRVGPTTLYSIIVDGTTDSSNIEQLCLLIRYVDPHSNEIREDFLAFLPTTSSTSEVIAGHILSCLKRFKLSPNYCIWQAYDGAPCMSGIFNGCQTVIKRFCPNAEYMHCSSHALNLALIDSCTSHFIRNMFGIIKSIITFFNDSPKRSNALKYEIERTDNDYLILTKKKRLLTLCETRWVERNVAIETFLELYTPISNTLDFLRIQGDSSSQQLYHPVNSFETIVCTCIASFLLSEITPLSRLLQTSTIDFGIAHNHVLSLPKTFDTRETNANDYFKNIVFEQAKEIAYELLVPPVVPRSYQRRHGQHILDPEEFFRDQVFLPFLRELNANVDKRLSVFSHSRIQLLTQLRPERITATSCSTAELYKRLKEEFLDRLPQPFQLFGELERWKIECNDLVNKPNYVNLWINDLLNICDLVLFPNIHFVLVFLGTLPVTTSSAERAFSALKRIKTYCRSTMIEDRLNGLAAAFIHKNVEIDAKKILDLFVQKHQRRFDFGL</sequence>
<gene>
    <name evidence="4" type="ORF">OVN521_LOCUS16349</name>
    <name evidence="5" type="ORF">UXM345_LOCUS22186</name>
    <name evidence="3" type="ORF">XDN619_LOCUS28100</name>
</gene>
<feature type="domain" description="HAT C-terminal dimerisation" evidence="1">
    <location>
        <begin position="612"/>
        <end position="667"/>
    </location>
</feature>
<dbReference type="EMBL" id="CAJNRG010013421">
    <property type="protein sequence ID" value="CAF2148021.1"/>
    <property type="molecule type" value="Genomic_DNA"/>
</dbReference>
<evidence type="ECO:0000313" key="3">
    <source>
        <dbReference type="EMBL" id="CAF2148021.1"/>
    </source>
</evidence>